<reference evidence="3" key="1">
    <citation type="submission" date="2016-04" db="EMBL/GenBank/DDBJ databases">
        <title>Cephalotus genome sequencing.</title>
        <authorList>
            <person name="Fukushima K."/>
            <person name="Hasebe M."/>
            <person name="Fang X."/>
        </authorList>
    </citation>
    <scope>NUCLEOTIDE SEQUENCE [LARGE SCALE GENOMIC DNA]</scope>
    <source>
        <strain evidence="3">cv. St1</strain>
    </source>
</reference>
<dbReference type="Proteomes" id="UP000187406">
    <property type="component" value="Unassembled WGS sequence"/>
</dbReference>
<keyword evidence="1" id="KW-0732">Signal</keyword>
<accession>A0A1Q3BYE5</accession>
<keyword evidence="3" id="KW-1185">Reference proteome</keyword>
<gene>
    <name evidence="2" type="ORF">CFOL_v3_16531</name>
</gene>
<dbReference type="AlphaFoldDB" id="A0A1Q3BYE5"/>
<dbReference type="EMBL" id="BDDD01001067">
    <property type="protein sequence ID" value="GAV73044.1"/>
    <property type="molecule type" value="Genomic_DNA"/>
</dbReference>
<protein>
    <submittedName>
        <fullName evidence="2">Uncharacterized protein</fullName>
    </submittedName>
</protein>
<evidence type="ECO:0000256" key="1">
    <source>
        <dbReference type="SAM" id="SignalP"/>
    </source>
</evidence>
<organism evidence="2 3">
    <name type="scientific">Cephalotus follicularis</name>
    <name type="common">Albany pitcher plant</name>
    <dbReference type="NCBI Taxonomy" id="3775"/>
    <lineage>
        <taxon>Eukaryota</taxon>
        <taxon>Viridiplantae</taxon>
        <taxon>Streptophyta</taxon>
        <taxon>Embryophyta</taxon>
        <taxon>Tracheophyta</taxon>
        <taxon>Spermatophyta</taxon>
        <taxon>Magnoliopsida</taxon>
        <taxon>eudicotyledons</taxon>
        <taxon>Gunneridae</taxon>
        <taxon>Pentapetalae</taxon>
        <taxon>rosids</taxon>
        <taxon>fabids</taxon>
        <taxon>Oxalidales</taxon>
        <taxon>Cephalotaceae</taxon>
        <taxon>Cephalotus</taxon>
    </lineage>
</organism>
<dbReference type="InParanoid" id="A0A1Q3BYE5"/>
<feature type="chain" id="PRO_5012343055" evidence="1">
    <location>
        <begin position="19"/>
        <end position="174"/>
    </location>
</feature>
<evidence type="ECO:0000313" key="2">
    <source>
        <dbReference type="EMBL" id="GAV73044.1"/>
    </source>
</evidence>
<feature type="non-terminal residue" evidence="2">
    <location>
        <position position="1"/>
    </location>
</feature>
<proteinExistence type="predicted"/>
<comment type="caution">
    <text evidence="2">The sequence shown here is derived from an EMBL/GenBank/DDBJ whole genome shotgun (WGS) entry which is preliminary data.</text>
</comment>
<name>A0A1Q3BYE5_CEPFO</name>
<sequence>AAPLKTTLPLFLFSLVISLSLKKRLCSQASQKTPPLSLFSLIKPSLSETRYASLPSPLSSRSLPLSKNQVFNALMPPLSQSADAISVCLKKNPTPIYLSSDFVNLRRRFPQRQEEELPINYYFKKTLIHLEGTQLKFTHQTTLNRVTLHRATLHSTNCSLFRNSLATPDALKDV</sequence>
<evidence type="ECO:0000313" key="3">
    <source>
        <dbReference type="Proteomes" id="UP000187406"/>
    </source>
</evidence>
<feature type="signal peptide" evidence="1">
    <location>
        <begin position="1"/>
        <end position="18"/>
    </location>
</feature>